<dbReference type="PANTHER" id="PTHR40446:SF2">
    <property type="entry name" value="N-ACETYLGLUCOSAMINE-1-PHOSPHODIESTER ALPHA-N-ACETYLGLUCOSAMINIDASE"/>
    <property type="match status" value="1"/>
</dbReference>
<name>A0A918R802_9ACTN</name>
<evidence type="ECO:0000259" key="2">
    <source>
        <dbReference type="Pfam" id="PF09992"/>
    </source>
</evidence>
<comment type="caution">
    <text evidence="3">The sequence shown here is derived from an EMBL/GenBank/DDBJ whole genome shotgun (WGS) entry which is preliminary data.</text>
</comment>
<proteinExistence type="predicted"/>
<reference evidence="3" key="2">
    <citation type="submission" date="2020-09" db="EMBL/GenBank/DDBJ databases">
        <authorList>
            <person name="Sun Q."/>
            <person name="Ohkuma M."/>
        </authorList>
    </citation>
    <scope>NUCLEOTIDE SEQUENCE</scope>
    <source>
        <strain evidence="3">JCM 5016</strain>
    </source>
</reference>
<dbReference type="EMBL" id="BMWH01000008">
    <property type="protein sequence ID" value="GGZ87179.1"/>
    <property type="molecule type" value="Genomic_DNA"/>
</dbReference>
<dbReference type="AlphaFoldDB" id="A0A918R802"/>
<reference evidence="3" key="1">
    <citation type="journal article" date="2014" name="Int. J. Syst. Evol. Microbiol.">
        <title>Complete genome sequence of Corynebacterium casei LMG S-19264T (=DSM 44701T), isolated from a smear-ripened cheese.</title>
        <authorList>
            <consortium name="US DOE Joint Genome Institute (JGI-PGF)"/>
            <person name="Walter F."/>
            <person name="Albersmeier A."/>
            <person name="Kalinowski J."/>
            <person name="Ruckert C."/>
        </authorList>
    </citation>
    <scope>NUCLEOTIDE SEQUENCE</scope>
    <source>
        <strain evidence="3">JCM 5016</strain>
    </source>
</reference>
<feature type="chain" id="PRO_5037035040" description="Phosphodiester glycosidase domain-containing protein" evidence="1">
    <location>
        <begin position="39"/>
        <end position="414"/>
    </location>
</feature>
<evidence type="ECO:0000256" key="1">
    <source>
        <dbReference type="SAM" id="SignalP"/>
    </source>
</evidence>
<gene>
    <name evidence="3" type="ORF">GCM10010389_26910</name>
</gene>
<keyword evidence="1" id="KW-0732">Signal</keyword>
<accession>A0A918R802</accession>
<dbReference type="RefSeq" id="WP_190057635.1">
    <property type="nucleotide sequence ID" value="NZ_BMWH01000008.1"/>
</dbReference>
<sequence length="414" mass="41514">MTLRRKRCGRTTSRPAALLAACVALAGAALTGAAPAGAVTGGGTGIAPGVVYEEVDVPAAGGVAHAHVLRIDLRDPHVHLGLLTAGAVAARAPVSRMADAQGAVAGVNGDFFNITESRHPGVEATGAAVGPAIAAGRVLKGAVPAGQRFGPALPPGTTTEEVFGVGTDRRARLDRLALKGSVRTPEGRLRLGGLNQYALPVGSVGAFTADWGGVSRVRATCGTDTDRAAPCSTDTYEVTVRHGRVVASAGTPGSGAVAPGTTVLVGREAGAQWLRKLAVGERVFVRYGLVTAASRVPYRFALGGYPLLTGGRPLPGLDDTVPAVRTAVGIAEQGRRVLLLALDGAPQYRGGLTVAEVAAALRSLGSVDAFSLDGGGSTTLVAREPGASAVTVLNHPTGGAERPVPNGVGVFSGP</sequence>
<dbReference type="PANTHER" id="PTHR40446">
    <property type="entry name" value="N-ACETYLGLUCOSAMINE-1-PHOSPHODIESTER ALPHA-N-ACETYLGLUCOSAMINIDASE"/>
    <property type="match status" value="1"/>
</dbReference>
<feature type="domain" description="Phosphodiester glycosidase" evidence="2">
    <location>
        <begin position="236"/>
        <end position="411"/>
    </location>
</feature>
<dbReference type="InterPro" id="IPR018711">
    <property type="entry name" value="NAGPA"/>
</dbReference>
<dbReference type="Pfam" id="PF09992">
    <property type="entry name" value="NAGPA"/>
    <property type="match status" value="1"/>
</dbReference>
<protein>
    <recommendedName>
        <fullName evidence="2">Phosphodiester glycosidase domain-containing protein</fullName>
    </recommendedName>
</protein>
<keyword evidence="4" id="KW-1185">Reference proteome</keyword>
<feature type="signal peptide" evidence="1">
    <location>
        <begin position="1"/>
        <end position="38"/>
    </location>
</feature>
<dbReference type="Proteomes" id="UP000623010">
    <property type="component" value="Unassembled WGS sequence"/>
</dbReference>
<evidence type="ECO:0000313" key="3">
    <source>
        <dbReference type="EMBL" id="GGZ87179.1"/>
    </source>
</evidence>
<evidence type="ECO:0000313" key="4">
    <source>
        <dbReference type="Proteomes" id="UP000623010"/>
    </source>
</evidence>
<organism evidence="3 4">
    <name type="scientific">Streptomyces echinoruber</name>
    <dbReference type="NCBI Taxonomy" id="68898"/>
    <lineage>
        <taxon>Bacteria</taxon>
        <taxon>Bacillati</taxon>
        <taxon>Actinomycetota</taxon>
        <taxon>Actinomycetes</taxon>
        <taxon>Kitasatosporales</taxon>
        <taxon>Streptomycetaceae</taxon>
        <taxon>Streptomyces</taxon>
    </lineage>
</organism>